<dbReference type="EMBL" id="JAAAPX010000002">
    <property type="protein sequence ID" value="KAF4245409.1"/>
    <property type="molecule type" value="Genomic_DNA"/>
</dbReference>
<keyword evidence="7" id="KW-0999">Mitochondrion inner membrane</keyword>
<feature type="region of interest" description="Disordered" evidence="13">
    <location>
        <begin position="786"/>
        <end position="847"/>
    </location>
</feature>
<feature type="compositionally biased region" description="Polar residues" evidence="13">
    <location>
        <begin position="825"/>
        <end position="836"/>
    </location>
</feature>
<comment type="similarity">
    <text evidence="2">Belongs to the mitochondrial carrier (TC 2.A.29) family.</text>
</comment>
<evidence type="ECO:0000256" key="13">
    <source>
        <dbReference type="SAM" id="MobiDB-lite"/>
    </source>
</evidence>
<comment type="similarity">
    <text evidence="3">Belongs to the putative lipase ROG1 family.</text>
</comment>
<dbReference type="Pfam" id="PF01544">
    <property type="entry name" value="CorA"/>
    <property type="match status" value="1"/>
</dbReference>
<evidence type="ECO:0000313" key="17">
    <source>
        <dbReference type="Proteomes" id="UP000653565"/>
    </source>
</evidence>
<dbReference type="InterPro" id="IPR029058">
    <property type="entry name" value="AB_hydrolase_fold"/>
</dbReference>
<proteinExistence type="inferred from homology"/>
<feature type="domain" description="DUF676" evidence="15">
    <location>
        <begin position="518"/>
        <end position="596"/>
    </location>
</feature>
<evidence type="ECO:0000256" key="1">
    <source>
        <dbReference type="ARBA" id="ARBA00004448"/>
    </source>
</evidence>
<comment type="caution">
    <text evidence="16">The sequence shown here is derived from an EMBL/GenBank/DDBJ whole genome shotgun (WGS) entry which is preliminary data.</text>
</comment>
<comment type="subcellular location">
    <subcellularLocation>
        <location evidence="1">Mitochondrion inner membrane</location>
        <topology evidence="1">Multi-pass membrane protein</topology>
    </subcellularLocation>
</comment>
<keyword evidence="6" id="KW-0677">Repeat</keyword>
<evidence type="ECO:0000256" key="12">
    <source>
        <dbReference type="SAM" id="Coils"/>
    </source>
</evidence>
<feature type="coiled-coil region" evidence="12">
    <location>
        <begin position="1349"/>
        <end position="1376"/>
    </location>
</feature>
<dbReference type="GO" id="GO:0005743">
    <property type="term" value="C:mitochondrial inner membrane"/>
    <property type="evidence" value="ECO:0007669"/>
    <property type="project" value="UniProtKB-SubCell"/>
</dbReference>
<keyword evidence="4" id="KW-0813">Transport</keyword>
<dbReference type="Gene3D" id="3.40.50.1820">
    <property type="entry name" value="alpha/beta hydrolase"/>
    <property type="match status" value="1"/>
</dbReference>
<feature type="repeat" description="Solcar" evidence="11">
    <location>
        <begin position="184"/>
        <end position="272"/>
    </location>
</feature>
<keyword evidence="9" id="KW-0496">Mitochondrion</keyword>
<dbReference type="InterPro" id="IPR002523">
    <property type="entry name" value="MgTranspt_CorA/ZnTranspt_ZntB"/>
</dbReference>
<dbReference type="Pfam" id="PF05057">
    <property type="entry name" value="DUF676"/>
    <property type="match status" value="1"/>
</dbReference>
<dbReference type="Pfam" id="PF00153">
    <property type="entry name" value="Mito_carr"/>
    <property type="match status" value="4"/>
</dbReference>
<feature type="repeat" description="Solcar" evidence="11">
    <location>
        <begin position="301"/>
        <end position="405"/>
    </location>
</feature>
<dbReference type="SUPFAM" id="SSF103506">
    <property type="entry name" value="Mitochondrial carrier"/>
    <property type="match status" value="1"/>
</dbReference>
<feature type="region of interest" description="Disordered" evidence="13">
    <location>
        <begin position="925"/>
        <end position="951"/>
    </location>
</feature>
<feature type="transmembrane region" description="Helical" evidence="14">
    <location>
        <begin position="1410"/>
        <end position="1434"/>
    </location>
</feature>
<feature type="compositionally biased region" description="Basic and acidic residues" evidence="13">
    <location>
        <begin position="940"/>
        <end position="951"/>
    </location>
</feature>
<dbReference type="SUPFAM" id="SSF144083">
    <property type="entry name" value="Magnesium transport protein CorA, transmembrane region"/>
    <property type="match status" value="1"/>
</dbReference>
<dbReference type="Gene3D" id="1.20.58.340">
    <property type="entry name" value="Magnesium transport protein CorA, transmembrane region"/>
    <property type="match status" value="1"/>
</dbReference>
<dbReference type="InterPro" id="IPR045315">
    <property type="entry name" value="Mtm1-like"/>
</dbReference>
<keyword evidence="17" id="KW-1185">Reference proteome</keyword>
<evidence type="ECO:0000256" key="3">
    <source>
        <dbReference type="ARBA" id="ARBA00007920"/>
    </source>
</evidence>
<dbReference type="InterPro" id="IPR007751">
    <property type="entry name" value="DUF676_lipase-like"/>
</dbReference>
<dbReference type="InterPro" id="IPR045863">
    <property type="entry name" value="CorA_TM1_TM2"/>
</dbReference>
<dbReference type="Proteomes" id="UP000653565">
    <property type="component" value="Unassembled WGS sequence"/>
</dbReference>
<reference evidence="16" key="1">
    <citation type="journal article" date="2020" name="bioRxiv">
        <title>Genomic and phenotypic heterogeneity of clinical isolates of the human pathogens Aspergillus fumigatus, Aspergillus lentulus and Aspergillus fumigatiaffinis.</title>
        <authorList>
            <person name="dos Santos R.A.C."/>
            <person name="Steenwyk J.L."/>
            <person name="Rivero-Menendez O."/>
            <person name="Mead M.E."/>
            <person name="Silva L.P."/>
            <person name="Bastos R.W."/>
            <person name="Alastruey-Izquierdo A."/>
            <person name="Goldman G.H."/>
            <person name="Rokas A."/>
        </authorList>
    </citation>
    <scope>NUCLEOTIDE SEQUENCE</scope>
    <source>
        <strain evidence="16">CNM-CM6805</strain>
    </source>
</reference>
<feature type="region of interest" description="Disordered" evidence="13">
    <location>
        <begin position="882"/>
        <end position="909"/>
    </location>
</feature>
<dbReference type="InterPro" id="IPR023395">
    <property type="entry name" value="MCP_dom_sf"/>
</dbReference>
<dbReference type="Gene3D" id="1.50.40.10">
    <property type="entry name" value="Mitochondrial carrier domain"/>
    <property type="match status" value="2"/>
</dbReference>
<feature type="transmembrane region" description="Helical" evidence="14">
    <location>
        <begin position="1446"/>
        <end position="1469"/>
    </location>
</feature>
<evidence type="ECO:0000256" key="10">
    <source>
        <dbReference type="ARBA" id="ARBA00023136"/>
    </source>
</evidence>
<feature type="repeat" description="Solcar" evidence="11">
    <location>
        <begin position="22"/>
        <end position="174"/>
    </location>
</feature>
<gene>
    <name evidence="16" type="ORF">CNMCM6805_005559</name>
</gene>
<dbReference type="SUPFAM" id="SSF53474">
    <property type="entry name" value="alpha/beta-Hydrolases"/>
    <property type="match status" value="1"/>
</dbReference>
<dbReference type="PROSITE" id="PS50920">
    <property type="entry name" value="SOLCAR"/>
    <property type="match status" value="3"/>
</dbReference>
<keyword evidence="10 11" id="KW-0472">Membrane</keyword>
<protein>
    <recommendedName>
        <fullName evidence="15">DUF676 domain-containing protein</fullName>
    </recommendedName>
</protein>
<name>A0A8H4HGP8_9EURO</name>
<evidence type="ECO:0000256" key="14">
    <source>
        <dbReference type="SAM" id="Phobius"/>
    </source>
</evidence>
<evidence type="ECO:0000256" key="7">
    <source>
        <dbReference type="ARBA" id="ARBA00022792"/>
    </source>
</evidence>
<dbReference type="GO" id="GO:1990542">
    <property type="term" value="P:mitochondrial transmembrane transport"/>
    <property type="evidence" value="ECO:0007669"/>
    <property type="project" value="InterPro"/>
</dbReference>
<evidence type="ECO:0000256" key="11">
    <source>
        <dbReference type="PROSITE-ProRule" id="PRU00282"/>
    </source>
</evidence>
<evidence type="ECO:0000259" key="15">
    <source>
        <dbReference type="Pfam" id="PF05057"/>
    </source>
</evidence>
<accession>A0A8H4HGP8</accession>
<evidence type="ECO:0000256" key="4">
    <source>
        <dbReference type="ARBA" id="ARBA00022448"/>
    </source>
</evidence>
<evidence type="ECO:0000256" key="2">
    <source>
        <dbReference type="ARBA" id="ARBA00006375"/>
    </source>
</evidence>
<sequence>MATTSGAVTGPAPVTERKDGDISITQRMVSATGGSILTALLATPLDVVRVRLQSQSSVQNASPYTSHTTQTLKHLPPNLGVTACCREVFWFGQDPQVCMVGPGAGTIGNSAPAVADCAVEETQRRTFTSTLDGLRKIARNEGTLALWRGLSPTLMMSIPANVIYFAGYDWLRADEKSPIKRFFPAAYAPLVAGSVARIAAASAISPIEMFRTRLQATPGTGAGHFKATLEDLHQMTQVHGYRALWRGLTLTMWRDVPFSGLYWWGYEECKRYLLDLRREAYNHHLLPHASSSALQHDLDTPTFLESFLSGALSGSLAAFVTTPFDVGKTRQQVFRHMGDGGPSSLRGSVAPETLRPEQLSLPKFLAHIFREEGMAGLFRGWVARCLKVAPACAIMISTYELGKKMARGVNERRQLADEAHSDSMVASWMDFILRLFLQMDIGYSTAITRGGSELWRRISPKATYAVDSRLGILSILQMSRSDPWNTWCGDDSNEPWLISDLTKEIPNARVLLYDHGKPGTRDDLNSLAHNLLNQVHQRRLSAKSRRPIFFICHSTGGLVAKAALVVASQASSNMESILSSCHGIAFFATPHQGSTYLYAPEYTQSICSIMRLKYRIPHHLREILKPRHQQLMHLSNLFKAISADLKLWTFLETVDSAINIAGSDTSATVEVHVPITSIRSGLLGLEHEKEIPLATDHVGTSYFKGQEKTTRMSFIKELQSSVSMAVRLSALVDEPLHVEKEVMIQVNGFFEDTALGVSEETPLKLWSTKVTLQDYLSRGPSECLRDRLSKTSKMPPGSLDDSSVSSFDSRRSSIHSDSGPDEPVNVTSEKTEQIQPRPSLKESRSFMPMASPRIHISESSTESYLELGDGNISFELDEPVVQHGDTPQKEGNGSEAGEVANESSDAKASQTKLLNITSRYKGLLPVPLPKRGQRNMMGADKPRAAPRFDRPEPGSEKLLWIHIPYTHTGWVPSILAKACADRQIPHFLSRFINEENWFSKLIRARHLEPHARYVRPSCIHSRQNDISPNNPSRGMEDPQLALYMPYLHWDTYWNLIQRRQVVEDRLRQGRYRPVPDKISKAHLESKLIWKFLGSEPPIHLRRTLDQFGYPNLRSTTARDDDQMLWKRTRKSINLRDEIGDSGRTESDSSVPDVFEDGKVLMVDQLWLWILDQRTVVTFFPNQEATTSEGKLYEQANLHNSIYNELNGDLARRFETAGDLAALIVQHAVTVLLDRTLHRDLQILRIFEESISILTESVTKSFKRFRSRGFTINPAQHNKTADGRTMTEAERDERDVRVARQNREDLSALLELRDIMDELGTIMKLLEQQTTTVKTMARYFEDRGYGNVFVEASLVRLDEYRNQVQEMRENTILAQKAVENLLDLKQKQANVDESRLARWEAEVTQTQSRSVMVFTIFTVIFLPLSFFTSLFGINVREWSGTETNPDFRQIFLIAGPSSIAIILIALLLAFNETLRETVAKAHAILFGMARDFLLAPAKKALRLSRSSEEPLDVHHEKNRFDRYLSSRRYRRQLEDDIWKQHLDRMISPLPPVAEYEMMPPGYDYSTKLRESSRQGISA</sequence>
<dbReference type="InterPro" id="IPR018108">
    <property type="entry name" value="MCP_transmembrane"/>
</dbReference>
<dbReference type="PANTHER" id="PTHR45760:SF2">
    <property type="entry name" value="FI19922P1-RELATED"/>
    <property type="match status" value="1"/>
</dbReference>
<reference evidence="16" key="2">
    <citation type="submission" date="2020-04" db="EMBL/GenBank/DDBJ databases">
        <authorList>
            <person name="Santos R.A.C."/>
            <person name="Steenwyk J.L."/>
            <person name="Rivero-Menendez O."/>
            <person name="Mead M.E."/>
            <person name="Silva L.P."/>
            <person name="Bastos R.W."/>
            <person name="Alastruey-Izquierdo A."/>
            <person name="Goldman G.H."/>
            <person name="Rokas A."/>
        </authorList>
    </citation>
    <scope>NUCLEOTIDE SEQUENCE</scope>
    <source>
        <strain evidence="16">CNM-CM6805</strain>
    </source>
</reference>
<organism evidence="16 17">
    <name type="scientific">Aspergillus fumigatiaffinis</name>
    <dbReference type="NCBI Taxonomy" id="340414"/>
    <lineage>
        <taxon>Eukaryota</taxon>
        <taxon>Fungi</taxon>
        <taxon>Dikarya</taxon>
        <taxon>Ascomycota</taxon>
        <taxon>Pezizomycotina</taxon>
        <taxon>Eurotiomycetes</taxon>
        <taxon>Eurotiomycetidae</taxon>
        <taxon>Eurotiales</taxon>
        <taxon>Aspergillaceae</taxon>
        <taxon>Aspergillus</taxon>
        <taxon>Aspergillus subgen. Fumigati</taxon>
    </lineage>
</organism>
<dbReference type="GO" id="GO:0046873">
    <property type="term" value="F:metal ion transmembrane transporter activity"/>
    <property type="evidence" value="ECO:0007669"/>
    <property type="project" value="InterPro"/>
</dbReference>
<evidence type="ECO:0000256" key="6">
    <source>
        <dbReference type="ARBA" id="ARBA00022737"/>
    </source>
</evidence>
<keyword evidence="12" id="KW-0175">Coiled coil</keyword>
<feature type="compositionally biased region" description="Low complexity" evidence="13">
    <location>
        <begin position="798"/>
        <end position="807"/>
    </location>
</feature>
<evidence type="ECO:0000256" key="9">
    <source>
        <dbReference type="ARBA" id="ARBA00023128"/>
    </source>
</evidence>
<keyword evidence="5 11" id="KW-0812">Transmembrane</keyword>
<evidence type="ECO:0000256" key="5">
    <source>
        <dbReference type="ARBA" id="ARBA00022692"/>
    </source>
</evidence>
<evidence type="ECO:0000313" key="16">
    <source>
        <dbReference type="EMBL" id="KAF4245409.1"/>
    </source>
</evidence>
<keyword evidence="8 14" id="KW-1133">Transmembrane helix</keyword>
<evidence type="ECO:0000256" key="8">
    <source>
        <dbReference type="ARBA" id="ARBA00022989"/>
    </source>
</evidence>
<dbReference type="PANTHER" id="PTHR45760">
    <property type="entry name" value="FI19922P1-RELATED"/>
    <property type="match status" value="1"/>
</dbReference>